<dbReference type="RefSeq" id="WP_262687881.1">
    <property type="nucleotide sequence ID" value="NZ_JAOQIO010000113.1"/>
</dbReference>
<proteinExistence type="predicted"/>
<dbReference type="Proteomes" id="UP001652445">
    <property type="component" value="Unassembled WGS sequence"/>
</dbReference>
<reference evidence="2 3" key="1">
    <citation type="submission" date="2022-09" db="EMBL/GenBank/DDBJ databases">
        <authorList>
            <person name="Han X.L."/>
            <person name="Wang Q."/>
            <person name="Lu T."/>
        </authorList>
    </citation>
    <scope>NUCLEOTIDE SEQUENCE [LARGE SCALE GENOMIC DNA]</scope>
    <source>
        <strain evidence="2 3">WQ 127069</strain>
    </source>
</reference>
<gene>
    <name evidence="2" type="ORF">OB236_33475</name>
</gene>
<comment type="caution">
    <text evidence="2">The sequence shown here is derived from an EMBL/GenBank/DDBJ whole genome shotgun (WGS) entry which is preliminary data.</text>
</comment>
<keyword evidence="2" id="KW-0378">Hydrolase</keyword>
<evidence type="ECO:0000259" key="1">
    <source>
        <dbReference type="Pfam" id="PF01738"/>
    </source>
</evidence>
<dbReference type="InterPro" id="IPR002925">
    <property type="entry name" value="Dienelactn_hydro"/>
</dbReference>
<evidence type="ECO:0000313" key="3">
    <source>
        <dbReference type="Proteomes" id="UP001652445"/>
    </source>
</evidence>
<keyword evidence="3" id="KW-1185">Reference proteome</keyword>
<organism evidence="2 3">
    <name type="scientific">Paenibacillus baimaensis</name>
    <dbReference type="NCBI Taxonomy" id="2982185"/>
    <lineage>
        <taxon>Bacteria</taxon>
        <taxon>Bacillati</taxon>
        <taxon>Bacillota</taxon>
        <taxon>Bacilli</taxon>
        <taxon>Bacillales</taxon>
        <taxon>Paenibacillaceae</taxon>
        <taxon>Paenibacillus</taxon>
    </lineage>
</organism>
<sequence length="203" mass="21980">MKHVFRQGSDPNAPVMVLFHGTGGTEHDLLPLAQSIAPTSSVLGIRGNVSENGMNRYFRRLAEGVFDEEDLILRTQEVKDFLDLAAADYALDHRNFVAIGYSNGANIAGSLLFHVQDVFRGAILHHPMVPLRGLQLPDLSAIPCFIGAGRNDPLCTPQETEELEGLLSGAGAPVTLHWENAGHQLTKTEVAAAAVWYNSHFAG</sequence>
<protein>
    <submittedName>
        <fullName evidence="2">Alpha/beta hydrolase</fullName>
    </submittedName>
</protein>
<dbReference type="SUPFAM" id="SSF53474">
    <property type="entry name" value="alpha/beta-Hydrolases"/>
    <property type="match status" value="1"/>
</dbReference>
<dbReference type="Pfam" id="PF01738">
    <property type="entry name" value="DLH"/>
    <property type="match status" value="1"/>
</dbReference>
<accession>A0ABT2UT92</accession>
<dbReference type="Gene3D" id="3.40.50.1820">
    <property type="entry name" value="alpha/beta hydrolase"/>
    <property type="match status" value="1"/>
</dbReference>
<name>A0ABT2UT92_9BACL</name>
<dbReference type="GO" id="GO:0016787">
    <property type="term" value="F:hydrolase activity"/>
    <property type="evidence" value="ECO:0007669"/>
    <property type="project" value="UniProtKB-KW"/>
</dbReference>
<dbReference type="EMBL" id="JAOQIO010000113">
    <property type="protein sequence ID" value="MCU6797052.1"/>
    <property type="molecule type" value="Genomic_DNA"/>
</dbReference>
<dbReference type="InterPro" id="IPR029058">
    <property type="entry name" value="AB_hydrolase_fold"/>
</dbReference>
<feature type="domain" description="Dienelactone hydrolase" evidence="1">
    <location>
        <begin position="79"/>
        <end position="189"/>
    </location>
</feature>
<evidence type="ECO:0000313" key="2">
    <source>
        <dbReference type="EMBL" id="MCU6797052.1"/>
    </source>
</evidence>